<comment type="caution">
    <text evidence="2">The sequence shown here is derived from an EMBL/GenBank/DDBJ whole genome shotgun (WGS) entry which is preliminary data.</text>
</comment>
<dbReference type="EMBL" id="JAJSOF020000023">
    <property type="protein sequence ID" value="KAJ4435763.1"/>
    <property type="molecule type" value="Genomic_DNA"/>
</dbReference>
<sequence>MVGLCEDSNEPPGSLKANNLDGIDDSEMIFGEMRLRIRHRLHDIRLTIGENLGKNLNQQCVKMESEPHFTNCLKIGTPQSSVKHEPHSDHEVDHSYSTGQELLSDAFTFVEVKSELEENIKDMASMWKLSHKRRVRNISSIRRSKDAERQRVKRCTESQEKRAERLRKDAERKRTKRAAEVASERARRLRSNVDRRATETEAERAERLKRDAERQRLKRATETEDERARRLRRDNERKRFKRATESEAERTERLRKDTERKRFKRAAEMQTDRTKRLHIRTEQQNGVHWGQDGQAEHSLFGPLLQVSVAFPKFLEEIEIFPRVGSEPRETQSSVSSDKMHVPPCERTSDSSLTPEGTHPRLAVETWLPVWYVVSQFPDLGG</sequence>
<evidence type="ECO:0000256" key="1">
    <source>
        <dbReference type="SAM" id="MobiDB-lite"/>
    </source>
</evidence>
<keyword evidence="3" id="KW-1185">Reference proteome</keyword>
<reference evidence="2 3" key="1">
    <citation type="journal article" date="2022" name="Allergy">
        <title>Genome assembly and annotation of Periplaneta americana reveal a comprehensive cockroach allergen profile.</title>
        <authorList>
            <person name="Wang L."/>
            <person name="Xiong Q."/>
            <person name="Saelim N."/>
            <person name="Wang L."/>
            <person name="Nong W."/>
            <person name="Wan A.T."/>
            <person name="Shi M."/>
            <person name="Liu X."/>
            <person name="Cao Q."/>
            <person name="Hui J.H.L."/>
            <person name="Sookrung N."/>
            <person name="Leung T.F."/>
            <person name="Tungtrongchitr A."/>
            <person name="Tsui S.K.W."/>
        </authorList>
    </citation>
    <scope>NUCLEOTIDE SEQUENCE [LARGE SCALE GENOMIC DNA]</scope>
    <source>
        <strain evidence="2">PWHHKU_190912</strain>
    </source>
</reference>
<accession>A0ABQ8SNK8</accession>
<dbReference type="Proteomes" id="UP001148838">
    <property type="component" value="Unassembled WGS sequence"/>
</dbReference>
<evidence type="ECO:0000313" key="3">
    <source>
        <dbReference type="Proteomes" id="UP001148838"/>
    </source>
</evidence>
<protein>
    <submittedName>
        <fullName evidence="2">Uncharacterized protein</fullName>
    </submittedName>
</protein>
<evidence type="ECO:0000313" key="2">
    <source>
        <dbReference type="EMBL" id="KAJ4435763.1"/>
    </source>
</evidence>
<organism evidence="2 3">
    <name type="scientific">Periplaneta americana</name>
    <name type="common">American cockroach</name>
    <name type="synonym">Blatta americana</name>
    <dbReference type="NCBI Taxonomy" id="6978"/>
    <lineage>
        <taxon>Eukaryota</taxon>
        <taxon>Metazoa</taxon>
        <taxon>Ecdysozoa</taxon>
        <taxon>Arthropoda</taxon>
        <taxon>Hexapoda</taxon>
        <taxon>Insecta</taxon>
        <taxon>Pterygota</taxon>
        <taxon>Neoptera</taxon>
        <taxon>Polyneoptera</taxon>
        <taxon>Dictyoptera</taxon>
        <taxon>Blattodea</taxon>
        <taxon>Blattoidea</taxon>
        <taxon>Blattidae</taxon>
        <taxon>Blattinae</taxon>
        <taxon>Periplaneta</taxon>
    </lineage>
</organism>
<gene>
    <name evidence="2" type="ORF">ANN_18382</name>
</gene>
<name>A0ABQ8SNK8_PERAM</name>
<feature type="region of interest" description="Disordered" evidence="1">
    <location>
        <begin position="325"/>
        <end position="357"/>
    </location>
</feature>
<proteinExistence type="predicted"/>
<feature type="region of interest" description="Disordered" evidence="1">
    <location>
        <begin position="143"/>
        <end position="272"/>
    </location>
</feature>